<protein>
    <submittedName>
        <fullName evidence="1">Uncharacterized protein</fullName>
    </submittedName>
</protein>
<proteinExistence type="predicted"/>
<name>A0A329UJF9_9FIRM</name>
<comment type="caution">
    <text evidence="1">The sequence shown here is derived from an EMBL/GenBank/DDBJ whole genome shotgun (WGS) entry which is preliminary data.</text>
</comment>
<dbReference type="EMBL" id="PRLE01000001">
    <property type="protein sequence ID" value="RAW61296.1"/>
    <property type="molecule type" value="Genomic_DNA"/>
</dbReference>
<accession>A0A329UJF9</accession>
<evidence type="ECO:0000313" key="2">
    <source>
        <dbReference type="Proteomes" id="UP000250583"/>
    </source>
</evidence>
<dbReference type="AlphaFoldDB" id="A0A329UJF9"/>
<organism evidence="1 2">
    <name type="scientific">Faecalibacterium prausnitzii</name>
    <dbReference type="NCBI Taxonomy" id="853"/>
    <lineage>
        <taxon>Bacteria</taxon>
        <taxon>Bacillati</taxon>
        <taxon>Bacillota</taxon>
        <taxon>Clostridia</taxon>
        <taxon>Eubacteriales</taxon>
        <taxon>Oscillospiraceae</taxon>
        <taxon>Faecalibacterium</taxon>
    </lineage>
</organism>
<dbReference type="Proteomes" id="UP000250583">
    <property type="component" value="Unassembled WGS sequence"/>
</dbReference>
<gene>
    <name evidence="1" type="ORF">C4N22_01000</name>
</gene>
<evidence type="ECO:0000313" key="1">
    <source>
        <dbReference type="EMBL" id="RAW61296.1"/>
    </source>
</evidence>
<reference evidence="1 2" key="1">
    <citation type="submission" date="2018-02" db="EMBL/GenBank/DDBJ databases">
        <title>Complete genome sequencing of Faecalibacterium prausnitzii strains isolated from the human gut.</title>
        <authorList>
            <person name="Fitzgerald B.C."/>
            <person name="Shkoporov A.N."/>
            <person name="Ross P.R."/>
            <person name="Hill C."/>
        </authorList>
    </citation>
    <scope>NUCLEOTIDE SEQUENCE [LARGE SCALE GENOMIC DNA]</scope>
    <source>
        <strain evidence="1 2">APC923/61-1</strain>
    </source>
</reference>
<sequence length="81" mass="9323">MDEAKNQARTGMTPEETELWIELMEKGLDIQNAVLESKVVLDKLPGELRMDGINLLYCRLTRCRAQLLGLVGEEERYRNDV</sequence>
<dbReference type="RefSeq" id="WP_112147655.1">
    <property type="nucleotide sequence ID" value="NZ_PRLE01000001.1"/>
</dbReference>